<gene>
    <name evidence="2" type="ORF">TSPGSL018_11808</name>
</gene>
<dbReference type="EMBL" id="GBEZ01005517">
    <property type="protein sequence ID" value="JAC79801.1"/>
    <property type="molecule type" value="Transcribed_RNA"/>
</dbReference>
<reference evidence="2" key="1">
    <citation type="submission" date="2014-05" db="EMBL/GenBank/DDBJ databases">
        <title>The transcriptome of the halophilic microalga Tetraselmis sp. GSL018 isolated from the Great Salt Lake, Utah.</title>
        <authorList>
            <person name="Jinkerson R.E."/>
            <person name="D'Adamo S."/>
            <person name="Posewitz M.C."/>
        </authorList>
    </citation>
    <scope>NUCLEOTIDE SEQUENCE</scope>
    <source>
        <strain evidence="2">GSL018</strain>
    </source>
</reference>
<name>A0A061SAJ7_9CHLO</name>
<feature type="compositionally biased region" description="Basic and acidic residues" evidence="1">
    <location>
        <begin position="186"/>
        <end position="195"/>
    </location>
</feature>
<protein>
    <submittedName>
        <fullName evidence="2">Uncharacterized protein</fullName>
    </submittedName>
</protein>
<feature type="region of interest" description="Disordered" evidence="1">
    <location>
        <begin position="186"/>
        <end position="236"/>
    </location>
</feature>
<sequence>MSLRPAPCWTSPAASSVWVYDYSGARSPVLEAKWKDFETDWEWGYPEQQQQVAGLMEALLPKVAAGGGSLAGGDSEFQEVAPRRSRRRDQDMELGGAASEPDEFHCHSPFASKVPEAVMRRLQQLHLEGCRLAEKLDDRAWSALAALSVEDGLRVIEQVSGQLSKPSHQIRNTNAVLMSHAGKYLREHGKPKPDHAALTALPPPPPKAAAPKKATQRAAPHSAKRNSSDLSTLPQGVQSKAKELMEQFKPYLTPEHFDPGIVSVLKQMGDANAQIALEAVKASCSGRGARDWSKLDNPSAYIMSIISPYIRRAR</sequence>
<feature type="compositionally biased region" description="Low complexity" evidence="1">
    <location>
        <begin position="209"/>
        <end position="220"/>
    </location>
</feature>
<dbReference type="AlphaFoldDB" id="A0A061SAJ7"/>
<feature type="region of interest" description="Disordered" evidence="1">
    <location>
        <begin position="70"/>
        <end position="102"/>
    </location>
</feature>
<accession>A0A061SAJ7</accession>
<proteinExistence type="predicted"/>
<evidence type="ECO:0000313" key="2">
    <source>
        <dbReference type="EMBL" id="JAC79801.1"/>
    </source>
</evidence>
<organism evidence="2">
    <name type="scientific">Tetraselmis sp. GSL018</name>
    <dbReference type="NCBI Taxonomy" id="582737"/>
    <lineage>
        <taxon>Eukaryota</taxon>
        <taxon>Viridiplantae</taxon>
        <taxon>Chlorophyta</taxon>
        <taxon>core chlorophytes</taxon>
        <taxon>Chlorodendrophyceae</taxon>
        <taxon>Chlorodendrales</taxon>
        <taxon>Chlorodendraceae</taxon>
        <taxon>Tetraselmis</taxon>
    </lineage>
</organism>
<evidence type="ECO:0000256" key="1">
    <source>
        <dbReference type="SAM" id="MobiDB-lite"/>
    </source>
</evidence>